<dbReference type="Pfam" id="PF07536">
    <property type="entry name" value="HWE_HK"/>
    <property type="match status" value="1"/>
</dbReference>
<feature type="active site" evidence="12">
    <location>
        <position position="164"/>
    </location>
</feature>
<feature type="active site" evidence="12">
    <location>
        <position position="45"/>
    </location>
</feature>
<keyword evidence="12" id="KW-0145">Chemotaxis</keyword>
<evidence type="ECO:0000256" key="11">
    <source>
        <dbReference type="ARBA" id="ARBA00022840"/>
    </source>
</evidence>
<dbReference type="InterPro" id="IPR000780">
    <property type="entry name" value="CheR_MeTrfase"/>
</dbReference>
<dbReference type="Pfam" id="PF00989">
    <property type="entry name" value="PAS"/>
    <property type="match status" value="1"/>
</dbReference>
<comment type="catalytic activity">
    <reaction evidence="2">
        <text>L-glutamyl-[protein] + S-adenosyl-L-methionine = [protein]-L-glutamate 5-O-methyl ester + S-adenosyl-L-homocysteine</text>
        <dbReference type="Rhea" id="RHEA:24452"/>
        <dbReference type="Rhea" id="RHEA-COMP:10208"/>
        <dbReference type="Rhea" id="RHEA-COMP:10311"/>
        <dbReference type="ChEBI" id="CHEBI:29973"/>
        <dbReference type="ChEBI" id="CHEBI:57856"/>
        <dbReference type="ChEBI" id="CHEBI:59789"/>
        <dbReference type="ChEBI" id="CHEBI:82795"/>
        <dbReference type="EC" id="2.1.1.80"/>
    </reaction>
</comment>
<dbReference type="PANTHER" id="PTHR24422:SF27">
    <property type="entry name" value="PROTEIN-GLUTAMATE O-METHYLTRANSFERASE"/>
    <property type="match status" value="1"/>
</dbReference>
<gene>
    <name evidence="19" type="ORF">ISP19_06530</name>
</gene>
<evidence type="ECO:0000256" key="7">
    <source>
        <dbReference type="ARBA" id="ARBA00022679"/>
    </source>
</evidence>
<dbReference type="InterPro" id="IPR022641">
    <property type="entry name" value="CheR_N"/>
</dbReference>
<dbReference type="Gene3D" id="3.30.450.20">
    <property type="entry name" value="PAS domain"/>
    <property type="match status" value="2"/>
</dbReference>
<dbReference type="SMART" id="SM00091">
    <property type="entry name" value="PAS"/>
    <property type="match status" value="2"/>
</dbReference>
<dbReference type="InterPro" id="IPR036890">
    <property type="entry name" value="HATPase_C_sf"/>
</dbReference>
<evidence type="ECO:0000259" key="16">
    <source>
        <dbReference type="PROSITE" id="PS50113"/>
    </source>
</evidence>
<evidence type="ECO:0000256" key="4">
    <source>
        <dbReference type="ARBA" id="ARBA00022603"/>
    </source>
</evidence>
<dbReference type="CDD" id="cd02440">
    <property type="entry name" value="AdoMet_MTases"/>
    <property type="match status" value="1"/>
</dbReference>
<dbReference type="SMART" id="SM00911">
    <property type="entry name" value="HWE_HK"/>
    <property type="match status" value="1"/>
</dbReference>
<dbReference type="Pfam" id="PF01339">
    <property type="entry name" value="CheB_methylest"/>
    <property type="match status" value="1"/>
</dbReference>
<evidence type="ECO:0000256" key="6">
    <source>
        <dbReference type="ARBA" id="ARBA00022643"/>
    </source>
</evidence>
<feature type="domain" description="CheR-type methyltransferase" evidence="18">
    <location>
        <begin position="242"/>
        <end position="504"/>
    </location>
</feature>
<dbReference type="PANTHER" id="PTHR24422">
    <property type="entry name" value="CHEMOTAXIS PROTEIN METHYLTRANSFERASE"/>
    <property type="match status" value="1"/>
</dbReference>
<keyword evidence="11" id="KW-0067">ATP-binding</keyword>
<dbReference type="InterPro" id="IPR011102">
    <property type="entry name" value="Sig_transdc_His_kinase_HWE"/>
</dbReference>
<dbReference type="CDD" id="cd16434">
    <property type="entry name" value="CheB-CheR_fusion"/>
    <property type="match status" value="1"/>
</dbReference>
<dbReference type="InterPro" id="IPR035909">
    <property type="entry name" value="CheB_C"/>
</dbReference>
<dbReference type="InterPro" id="IPR000700">
    <property type="entry name" value="PAS-assoc_C"/>
</dbReference>
<evidence type="ECO:0000256" key="13">
    <source>
        <dbReference type="SAM" id="Coils"/>
    </source>
</evidence>
<dbReference type="Gene3D" id="3.30.565.10">
    <property type="entry name" value="Histidine kinase-like ATPase, C-terminal domain"/>
    <property type="match status" value="1"/>
</dbReference>
<comment type="catalytic activity">
    <reaction evidence="1">
        <text>ATP + protein L-histidine = ADP + protein N-phospho-L-histidine.</text>
        <dbReference type="EC" id="2.7.13.3"/>
    </reaction>
</comment>
<dbReference type="PROSITE" id="PS50112">
    <property type="entry name" value="PAS"/>
    <property type="match status" value="1"/>
</dbReference>
<dbReference type="PROSITE" id="PS50113">
    <property type="entry name" value="PAC"/>
    <property type="match status" value="1"/>
</dbReference>
<evidence type="ECO:0000256" key="5">
    <source>
        <dbReference type="ARBA" id="ARBA00022630"/>
    </source>
</evidence>
<keyword evidence="20" id="KW-1185">Reference proteome</keyword>
<evidence type="ECO:0000313" key="19">
    <source>
        <dbReference type="EMBL" id="MBM7125034.1"/>
    </source>
</evidence>
<dbReference type="InterPro" id="IPR035965">
    <property type="entry name" value="PAS-like_dom_sf"/>
</dbReference>
<dbReference type="InterPro" id="IPR000673">
    <property type="entry name" value="Sig_transdc_resp-reg_Me-estase"/>
</dbReference>
<name>A0ABS2K1N5_9GAMM</name>
<protein>
    <submittedName>
        <fullName evidence="19">PAS domain S-box protein</fullName>
    </submittedName>
</protein>
<comment type="caution">
    <text evidence="19">The sequence shown here is derived from an EMBL/GenBank/DDBJ whole genome shotgun (WGS) entry which is preliminary data.</text>
</comment>
<keyword evidence="9" id="KW-0547">Nucleotide-binding</keyword>
<keyword evidence="10" id="KW-0418">Kinase</keyword>
<evidence type="ECO:0000256" key="2">
    <source>
        <dbReference type="ARBA" id="ARBA00001541"/>
    </source>
</evidence>
<dbReference type="InterPro" id="IPR029063">
    <property type="entry name" value="SAM-dependent_MTases_sf"/>
</dbReference>
<keyword evidence="13" id="KW-0175">Coiled coil</keyword>
<dbReference type="RefSeq" id="WP_204680551.1">
    <property type="nucleotide sequence ID" value="NZ_BSNR01000021.1"/>
</dbReference>
<evidence type="ECO:0000256" key="1">
    <source>
        <dbReference type="ARBA" id="ARBA00000085"/>
    </source>
</evidence>
<dbReference type="InterPro" id="IPR036804">
    <property type="entry name" value="CheR_N_sf"/>
</dbReference>
<dbReference type="PROSITE" id="PS50122">
    <property type="entry name" value="CHEB"/>
    <property type="match status" value="1"/>
</dbReference>
<reference evidence="19" key="1">
    <citation type="submission" date="2020-10" db="EMBL/GenBank/DDBJ databases">
        <title>Phylogeny of dyella-like bacteria.</title>
        <authorList>
            <person name="Fu J."/>
        </authorList>
    </citation>
    <scope>NUCLEOTIDE SEQUENCE</scope>
    <source>
        <strain evidence="19">DHOC52</strain>
    </source>
</reference>
<evidence type="ECO:0000256" key="12">
    <source>
        <dbReference type="PROSITE-ProRule" id="PRU00050"/>
    </source>
</evidence>
<keyword evidence="12" id="KW-0378">Hydrolase</keyword>
<dbReference type="SMART" id="SM00138">
    <property type="entry name" value="MeTrc"/>
    <property type="match status" value="1"/>
</dbReference>
<keyword evidence="5" id="KW-0285">Flavoprotein</keyword>
<evidence type="ECO:0000256" key="8">
    <source>
        <dbReference type="ARBA" id="ARBA00022691"/>
    </source>
</evidence>
<keyword evidence="6" id="KW-0288">FMN</keyword>
<dbReference type="Pfam" id="PF03705">
    <property type="entry name" value="CheR_N"/>
    <property type="match status" value="1"/>
</dbReference>
<dbReference type="InterPro" id="IPR050903">
    <property type="entry name" value="Bact_Chemotaxis_MeTrfase"/>
</dbReference>
<dbReference type="Gene3D" id="3.40.50.150">
    <property type="entry name" value="Vaccinia Virus protein VP39"/>
    <property type="match status" value="1"/>
</dbReference>
<dbReference type="Pfam" id="PF01739">
    <property type="entry name" value="CheR"/>
    <property type="match status" value="1"/>
</dbReference>
<dbReference type="PROSITE" id="PS50123">
    <property type="entry name" value="CHER"/>
    <property type="match status" value="1"/>
</dbReference>
<sequence length="1193" mass="131855">MTTPPSPPLNSPQQGSPDGMEELRSEMNGQEVNAHSPLIVGIGASAGGLEAFRTFFSHMPASDDFAFVLIQHLAPEHVSALADIVSRSTSMEVVEAVDGQRVLARHVYVIPPDATLTIAEGELQVSTPAPPRPQRWPINTFFTSLAEDQGDSAVCIVLSGAGTDGARGLRAVKEHGGLTLAQAGFDHAAMSGMPANAASTGLVDVVLSVEDMPARLLAYRKQLDVTRKQQDGVGLGQDMGDQLQAVLRLLHAEVGHDFGQYKRSTLMRRIQRRMLVCQTETVVDYLARLRQDRQEHQHLFREMLIGVTEFFRNPSTFDVLTEKAIAAMLAGKGANDTIRVWVPGCATGEEAYSIAMLLREAIGPHGGPKVQIFATDIDDRSIEAARSGRYRAPLQGVSPERQQRWFTRDGADFCVIRPVREMCIFSVHSIIKDPPFSRLDLVSCRNLLIYLNADLQSRLFHTFHYALRPGAFLLLGPSESLARSSGLFTVVDKKHRLYARRQTNLADRGISFPIPGPATAHAAPLSMAHRGGADERIDRGARRLMEKYSPAYLVINANGDIERFSGDTGRYLSPNPGSASLNVFNLLNQRLREPARVLIRQAFDAAKAVVQEGLSVDIHGRPQMLRLIAEPLMNSDGKAQWCVLAFDEAWGSHSTVHAQSALESARSDGESPSRLEQEVDLLRSELRTTVELHQSVVEELQSTNEEYQSVNEELQSTNEELETSKEEMQSINEELHIVNAEAQSKNEALTRLNSDLRNLMESTQIATLFLDREMRIGSYTPAMTELFHLRESDVGRPITEISARVNYPELRKDVAQVIRHLGVVERMLYGQDDERTYLLRVRPYRTLDDVIDGTVLTFVDVTESLRHELERGQLAAIIDSSRDAVIGYTLEDIISSWNKSAERTFGYSAQQAIGQPLSMLLPADATNEAKAIFESRDPGARPDKFEATWRTQGGQTIPVSVANSPVRNSVGSVIAGSLIARDISERRDAERHARMMLGELNHRVKNTLASVQAIALQTLTSSPSLEEFKANFLARLKALSQTHNLLAKEAWDGVRLATLVRGELAPYQDEQRTSRVRLHGEDLKLSPRIALALSMALHELTTNAMKYGALSDTQGTVDISWEVHLVDQRSWLHFSWLESGGPEVVTPTTHGFGTRLITGGLAYELDGEATLEFLPTGVRCTITIPLSELDPDT</sequence>
<keyword evidence="3" id="KW-0597">Phosphoprotein</keyword>
<dbReference type="EMBL" id="JADIKE010000030">
    <property type="protein sequence ID" value="MBM7125034.1"/>
    <property type="molecule type" value="Genomic_DNA"/>
</dbReference>
<dbReference type="Gene3D" id="1.10.155.10">
    <property type="entry name" value="Chemotaxis receptor methyltransferase CheR, N-terminal domain"/>
    <property type="match status" value="1"/>
</dbReference>
<evidence type="ECO:0000256" key="3">
    <source>
        <dbReference type="ARBA" id="ARBA00022553"/>
    </source>
</evidence>
<dbReference type="PRINTS" id="PR00996">
    <property type="entry name" value="CHERMTFRASE"/>
</dbReference>
<keyword evidence="8" id="KW-0949">S-adenosyl-L-methionine</keyword>
<dbReference type="InterPro" id="IPR013767">
    <property type="entry name" value="PAS_fold"/>
</dbReference>
<dbReference type="SUPFAM" id="SSF53335">
    <property type="entry name" value="S-adenosyl-L-methionine-dependent methyltransferases"/>
    <property type="match status" value="1"/>
</dbReference>
<dbReference type="Gene3D" id="3.40.50.180">
    <property type="entry name" value="Methylesterase CheB, C-terminal domain"/>
    <property type="match status" value="1"/>
</dbReference>
<dbReference type="NCBIfam" id="TIGR00229">
    <property type="entry name" value="sensory_box"/>
    <property type="match status" value="1"/>
</dbReference>
<feature type="domain" description="PAC" evidence="16">
    <location>
        <begin position="943"/>
        <end position="995"/>
    </location>
</feature>
<evidence type="ECO:0000259" key="17">
    <source>
        <dbReference type="PROSITE" id="PS50122"/>
    </source>
</evidence>
<feature type="domain" description="CheB-type methylesterase" evidence="17">
    <location>
        <begin position="39"/>
        <end position="223"/>
    </location>
</feature>
<evidence type="ECO:0000313" key="20">
    <source>
        <dbReference type="Proteomes" id="UP001430149"/>
    </source>
</evidence>
<dbReference type="InterPro" id="IPR022642">
    <property type="entry name" value="CheR_C"/>
</dbReference>
<dbReference type="InterPro" id="IPR000014">
    <property type="entry name" value="PAS"/>
</dbReference>
<evidence type="ECO:0000259" key="15">
    <source>
        <dbReference type="PROSITE" id="PS50112"/>
    </source>
</evidence>
<dbReference type="SUPFAM" id="SSF55785">
    <property type="entry name" value="PYP-like sensor domain (PAS domain)"/>
    <property type="match status" value="2"/>
</dbReference>
<feature type="region of interest" description="Disordered" evidence="14">
    <location>
        <begin position="1"/>
        <end position="23"/>
    </location>
</feature>
<evidence type="ECO:0000256" key="10">
    <source>
        <dbReference type="ARBA" id="ARBA00022777"/>
    </source>
</evidence>
<keyword evidence="4" id="KW-0489">Methyltransferase</keyword>
<feature type="compositionally biased region" description="Pro residues" evidence="14">
    <location>
        <begin position="1"/>
        <end position="10"/>
    </location>
</feature>
<evidence type="ECO:0000256" key="9">
    <source>
        <dbReference type="ARBA" id="ARBA00022741"/>
    </source>
</evidence>
<feature type="domain" description="PAS" evidence="15">
    <location>
        <begin position="870"/>
        <end position="924"/>
    </location>
</feature>
<evidence type="ECO:0000259" key="18">
    <source>
        <dbReference type="PROSITE" id="PS50123"/>
    </source>
</evidence>
<dbReference type="Pfam" id="PF13596">
    <property type="entry name" value="PAS_10"/>
    <property type="match status" value="1"/>
</dbReference>
<feature type="active site" evidence="12">
    <location>
        <position position="72"/>
    </location>
</feature>
<accession>A0ABS2K1N5</accession>
<feature type="coiled-coil region" evidence="13">
    <location>
        <begin position="693"/>
        <end position="762"/>
    </location>
</feature>
<organism evidence="19 20">
    <name type="scientific">Dyella flava</name>
    <dbReference type="NCBI Taxonomy" id="1920170"/>
    <lineage>
        <taxon>Bacteria</taxon>
        <taxon>Pseudomonadati</taxon>
        <taxon>Pseudomonadota</taxon>
        <taxon>Gammaproteobacteria</taxon>
        <taxon>Lysobacterales</taxon>
        <taxon>Rhodanobacteraceae</taxon>
        <taxon>Dyella</taxon>
    </lineage>
</organism>
<evidence type="ECO:0000256" key="14">
    <source>
        <dbReference type="SAM" id="MobiDB-lite"/>
    </source>
</evidence>
<dbReference type="CDD" id="cd00130">
    <property type="entry name" value="PAS"/>
    <property type="match status" value="1"/>
</dbReference>
<dbReference type="Proteomes" id="UP001430149">
    <property type="component" value="Unassembled WGS sequence"/>
</dbReference>
<dbReference type="SUPFAM" id="SSF47757">
    <property type="entry name" value="Chemotaxis receptor methyltransferase CheR, N-terminal domain"/>
    <property type="match status" value="1"/>
</dbReference>
<proteinExistence type="predicted"/>
<keyword evidence="7" id="KW-0808">Transferase</keyword>
<dbReference type="SUPFAM" id="SSF52738">
    <property type="entry name" value="Methylesterase CheB, C-terminal domain"/>
    <property type="match status" value="1"/>
</dbReference>